<dbReference type="InterPro" id="IPR012706">
    <property type="entry name" value="Rib_alpha_Esp_rpt"/>
</dbReference>
<name>A0A7T0KFD6_9CORY</name>
<accession>A0A7T0KFD6</accession>
<evidence type="ECO:0000259" key="4">
    <source>
        <dbReference type="Pfam" id="PF18957"/>
    </source>
</evidence>
<evidence type="ECO:0000259" key="3">
    <source>
        <dbReference type="Pfam" id="PF08428"/>
    </source>
</evidence>
<feature type="chain" id="PRO_5032551743" description="Rib/alpha/Esp surface antigen repeat-containing protein" evidence="2">
    <location>
        <begin position="38"/>
        <end position="1368"/>
    </location>
</feature>
<protein>
    <recommendedName>
        <fullName evidence="7">Rib/alpha/Esp surface antigen repeat-containing protein</fullName>
    </recommendedName>
</protein>
<dbReference type="NCBIfam" id="TIGR02331">
    <property type="entry name" value="rib_alpha"/>
    <property type="match status" value="1"/>
</dbReference>
<organism evidence="5 6">
    <name type="scientific">Corynebacterium lizhenjunii</name>
    <dbReference type="NCBI Taxonomy" id="2709394"/>
    <lineage>
        <taxon>Bacteria</taxon>
        <taxon>Bacillati</taxon>
        <taxon>Actinomycetota</taxon>
        <taxon>Actinomycetes</taxon>
        <taxon>Mycobacteriales</taxon>
        <taxon>Corynebacteriaceae</taxon>
        <taxon>Corynebacterium</taxon>
    </lineage>
</organism>
<evidence type="ECO:0000313" key="6">
    <source>
        <dbReference type="Proteomes" id="UP000594681"/>
    </source>
</evidence>
<reference evidence="5 6" key="1">
    <citation type="submission" date="2020-11" db="EMBL/GenBank/DDBJ databases">
        <title>Corynebacterium sp. ZJ-599.</title>
        <authorList>
            <person name="Zhou J."/>
        </authorList>
    </citation>
    <scope>NUCLEOTIDE SEQUENCE [LARGE SCALE GENOMIC DNA]</scope>
    <source>
        <strain evidence="5 6">ZJ-599</strain>
    </source>
</reference>
<dbReference type="Pfam" id="PF17963">
    <property type="entry name" value="Big_9"/>
    <property type="match status" value="1"/>
</dbReference>
<sequence>MINRTAKSAAGRRRGTTIAAAALSMALVTPFVQPVVAPSLSAAALAQTADDAAAANDAATPAASQGVRVIEADAVANGRIDSATDATNAAQTLSGVALVANREGNPQSFASGNIPVPDGTVVYMQWMDTDGAVSPVYSTKTQSTVDVNGDNIRGGDFAFDLRYDIDGEIATDEGGKVVGRGWTDLKGKEHVYRATSGQYYRLWIQDYEDPNSGNTVTMLRQNGGFYPGSWVNSVTGSNLGQFPLIGANMQKVGVLLSEKPGDYMTRPESEWEEDEVGPLSGPAGLIGFTEADKQSISGRVWLETGAGDYANSATGPNNNSKDPAAAGYRVVVSQLTAEGYSAYEAQVANLDKAEQAAAAKRLLTDHPEYIAYTRYAYTDAEGRYTVRVPEGSLGRLINTDRGFYMFVQDPEGKTVHSYNSWVNPVFGNTSHNTWAPQTAPAKGGFGNTYNKNFAVVPNTQVDLDILKYNTTDTPAFIGDTAEIALEGVTLSPLQNKIVWVVNGDLNNPIKTCDNLTSLNQAKDCTLELDQETYPLNDGDVVTAILYAGDNAVSSDSMIIKRYPEPKYAETETGKDGASSEEPTFEQKTAEKKRDGSIEVSTTAVELPENVEARFELGEGAPEGASVDPETGVVTLTNPKGKKDDIIDVPLKVTYTEKLVDANGKAINDPATGQQREITSTVDAVASFKLTEDGQSDADRYDPQPKDQTVKVGETPDARDNIVDFGELPEGTKAEYFEAPKTDEPGEQNVTVVVTYPDGSEDTVTAKVNVTEQPNWDDDSTTPGTEVKLPNTGGAVSGDETIEVSGPGTATLGEDGTITVTPNEDAKPGDKIVVTVKDKDGKEIDKVEVTIDEAPSAAESPAWDDDSTTPGTEVKLPNTGGAVSGDETIEVSGPGTATLGEDGTITVTPNEDAKPGDEIVVTVKDKDGKEIDKVEVTIDEAPSAAESPAWDDDSTTPGTEVKLPNTGGAVSGDETIEVSGPGTATLGEDGTITVTPNENAKPGDKIVVTVKDKDGKEIDKVEVTIDEAPSAAESPAWDDASTTPGKEVKVPNTGGELTGGETVSVEGPGTATLGEDGTITVTPNEDAKPGDEIVVTVTDKDGNVIDTVTVTIAENPKWDDASTTPGKEVKVPNTGGKLTGGETVSVEGPGTATLGEDGTITVTPNENAKPGDEIVVTVTDKDGNVIDTVKVTIKEPSTGGSSNGNGSSNNNGASSNNDGSSNNNGASSNNNGSAILDGLSSNSGNVDLARCIPAGLAVGLPLLLLIPVGLAGQVNVPGLEPMKAQLGTEINRINDQIAKANVQLQRQLGLYNPALANQVNGINAQLGKFGQDAGRVVGGVALVAAGLLALGWLIDSCTPGTGSSNGSSR</sequence>
<dbReference type="KEGG" id="cliz:G7Y31_10620"/>
<proteinExistence type="predicted"/>
<gene>
    <name evidence="5" type="ORF">G7Y31_10620</name>
</gene>
<feature type="region of interest" description="Disordered" evidence="1">
    <location>
        <begin position="853"/>
        <end position="885"/>
    </location>
</feature>
<feature type="domain" description="Rib" evidence="3">
    <location>
        <begin position="696"/>
        <end position="771"/>
    </location>
</feature>
<feature type="region of interest" description="Disordered" evidence="1">
    <location>
        <begin position="568"/>
        <end position="602"/>
    </location>
</feature>
<dbReference type="Proteomes" id="UP000594681">
    <property type="component" value="Chromosome"/>
</dbReference>
<dbReference type="InterPro" id="IPR044055">
    <property type="entry name" value="RibLong"/>
</dbReference>
<dbReference type="Pfam" id="PF18957">
    <property type="entry name" value="RibLong"/>
    <property type="match status" value="1"/>
</dbReference>
<feature type="signal peptide" evidence="2">
    <location>
        <begin position="1"/>
        <end position="37"/>
    </location>
</feature>
<feature type="region of interest" description="Disordered" evidence="1">
    <location>
        <begin position="1192"/>
        <end position="1228"/>
    </location>
</feature>
<feature type="region of interest" description="Disordered" evidence="1">
    <location>
        <begin position="1028"/>
        <end position="1068"/>
    </location>
</feature>
<dbReference type="Pfam" id="PF08428">
    <property type="entry name" value="Rib"/>
    <property type="match status" value="1"/>
</dbReference>
<keyword evidence="6" id="KW-1185">Reference proteome</keyword>
<evidence type="ECO:0000256" key="2">
    <source>
        <dbReference type="SAM" id="SignalP"/>
    </source>
</evidence>
<dbReference type="EMBL" id="CP064954">
    <property type="protein sequence ID" value="QPK78949.1"/>
    <property type="molecule type" value="Genomic_DNA"/>
</dbReference>
<feature type="region of interest" description="Disordered" evidence="1">
    <location>
        <begin position="1116"/>
        <end position="1167"/>
    </location>
</feature>
<dbReference type="RefSeq" id="WP_196823570.1">
    <property type="nucleotide sequence ID" value="NZ_CP064954.1"/>
</dbReference>
<feature type="compositionally biased region" description="Low complexity" evidence="1">
    <location>
        <begin position="1203"/>
        <end position="1228"/>
    </location>
</feature>
<feature type="region of interest" description="Disordered" evidence="1">
    <location>
        <begin position="940"/>
        <end position="974"/>
    </location>
</feature>
<feature type="domain" description="Long Rib" evidence="4">
    <location>
        <begin position="577"/>
        <end position="656"/>
    </location>
</feature>
<dbReference type="InterPro" id="IPR059115">
    <property type="entry name" value="Rib"/>
</dbReference>
<feature type="compositionally biased region" description="Basic and acidic residues" evidence="1">
    <location>
        <begin position="587"/>
        <end position="596"/>
    </location>
</feature>
<evidence type="ECO:0008006" key="7">
    <source>
        <dbReference type="Google" id="ProtNLM"/>
    </source>
</evidence>
<evidence type="ECO:0000313" key="5">
    <source>
        <dbReference type="EMBL" id="QPK78949.1"/>
    </source>
</evidence>
<evidence type="ECO:0000256" key="1">
    <source>
        <dbReference type="SAM" id="MobiDB-lite"/>
    </source>
</evidence>
<keyword evidence="2" id="KW-0732">Signal</keyword>